<name>A0A8K0J663_9HYPO</name>
<organism evidence="1 2">
    <name type="scientific">Claviceps africana</name>
    <dbReference type="NCBI Taxonomy" id="83212"/>
    <lineage>
        <taxon>Eukaryota</taxon>
        <taxon>Fungi</taxon>
        <taxon>Dikarya</taxon>
        <taxon>Ascomycota</taxon>
        <taxon>Pezizomycotina</taxon>
        <taxon>Sordariomycetes</taxon>
        <taxon>Hypocreomycetidae</taxon>
        <taxon>Hypocreales</taxon>
        <taxon>Clavicipitaceae</taxon>
        <taxon>Claviceps</taxon>
    </lineage>
</organism>
<protein>
    <submittedName>
        <fullName evidence="1">Uncharacterized protein</fullName>
    </submittedName>
</protein>
<sequence length="126" mass="14569">MRQQMDAQEDDSVRVFGPLPSIFYESGRIRVNNEPGLKLSIAKASETDRWAMGRASNDRHIQSDAMHSTLEMETRRQARAVGRILGILGAWQPVAFARRTSRRRTKTPGQWQPLERHHAWTTCRRE</sequence>
<evidence type="ECO:0000313" key="1">
    <source>
        <dbReference type="EMBL" id="KAG5921732.1"/>
    </source>
</evidence>
<evidence type="ECO:0000313" key="2">
    <source>
        <dbReference type="Proteomes" id="UP000811619"/>
    </source>
</evidence>
<gene>
    <name evidence="1" type="ORF">E4U42_005726</name>
</gene>
<dbReference type="Proteomes" id="UP000811619">
    <property type="component" value="Unassembled WGS sequence"/>
</dbReference>
<comment type="caution">
    <text evidence="1">The sequence shown here is derived from an EMBL/GenBank/DDBJ whole genome shotgun (WGS) entry which is preliminary data.</text>
</comment>
<accession>A0A8K0J663</accession>
<dbReference type="EMBL" id="SRPY01000548">
    <property type="protein sequence ID" value="KAG5921732.1"/>
    <property type="molecule type" value="Genomic_DNA"/>
</dbReference>
<dbReference type="AlphaFoldDB" id="A0A8K0J663"/>
<proteinExistence type="predicted"/>
<keyword evidence="2" id="KW-1185">Reference proteome</keyword>
<reference evidence="1" key="1">
    <citation type="journal article" date="2020" name="bioRxiv">
        <title>Whole genome comparisons of ergot fungi reveals the divergence and evolution of species within the genus Claviceps are the result of varying mechanisms driving genome evolution and host range expansion.</title>
        <authorList>
            <person name="Wyka S.A."/>
            <person name="Mondo S.J."/>
            <person name="Liu M."/>
            <person name="Dettman J."/>
            <person name="Nalam V."/>
            <person name="Broders K.D."/>
        </authorList>
    </citation>
    <scope>NUCLEOTIDE SEQUENCE</scope>
    <source>
        <strain evidence="1">CCC 489</strain>
    </source>
</reference>